<protein>
    <recommendedName>
        <fullName evidence="3">N-formylglutamate amidohydrolase</fullName>
    </recommendedName>
</protein>
<dbReference type="OrthoDB" id="2962133at2"/>
<dbReference type="Proteomes" id="UP000198718">
    <property type="component" value="Unassembled WGS sequence"/>
</dbReference>
<sequence length="247" mass="28080">MSTSVNPGLKFVTKAFQFEKQFAANNYFGEDKDNLFKYREGSIPIIVSAPHAVKQIRSFKVKKPDIFTGSIALLLGDITNCHVIYRTFTGGGDSNNDINCPYKNFLLKKIKEHSLACLIDLHGLDKKRNLTVDVGTLNGLSIGKEIESIIVNSFKSQNIMNVRFNHYFNADKAGTVVKTIWDDIGIPSFQLEINGLYRDVSKEENWDRFSRIVKSLHLMIFKIYQMMVLDKNLNTIRSSPQVAARKH</sequence>
<evidence type="ECO:0000313" key="2">
    <source>
        <dbReference type="Proteomes" id="UP000198718"/>
    </source>
</evidence>
<proteinExistence type="predicted"/>
<name>A0A1G9D9Q6_9FIRM</name>
<dbReference type="RefSeq" id="WP_090553259.1">
    <property type="nucleotide sequence ID" value="NZ_FNFP01000002.1"/>
</dbReference>
<keyword evidence="2" id="KW-1185">Reference proteome</keyword>
<dbReference type="AlphaFoldDB" id="A0A1G9D9Q6"/>
<dbReference type="Gene3D" id="3.40.630.40">
    <property type="entry name" value="Zn-dependent exopeptidases"/>
    <property type="match status" value="1"/>
</dbReference>
<dbReference type="EMBL" id="FNFP01000002">
    <property type="protein sequence ID" value="SDK60587.1"/>
    <property type="molecule type" value="Genomic_DNA"/>
</dbReference>
<evidence type="ECO:0008006" key="3">
    <source>
        <dbReference type="Google" id="ProtNLM"/>
    </source>
</evidence>
<reference evidence="1 2" key="1">
    <citation type="submission" date="2016-10" db="EMBL/GenBank/DDBJ databases">
        <authorList>
            <person name="de Groot N.N."/>
        </authorList>
    </citation>
    <scope>NUCLEOTIDE SEQUENCE [LARGE SCALE GENOMIC DNA]</scope>
    <source>
        <strain evidence="1 2">DSM 18346</strain>
    </source>
</reference>
<organism evidence="1 2">
    <name type="scientific">Natronincola ferrireducens</name>
    <dbReference type="NCBI Taxonomy" id="393762"/>
    <lineage>
        <taxon>Bacteria</taxon>
        <taxon>Bacillati</taxon>
        <taxon>Bacillota</taxon>
        <taxon>Clostridia</taxon>
        <taxon>Peptostreptococcales</taxon>
        <taxon>Natronincolaceae</taxon>
        <taxon>Natronincola</taxon>
    </lineage>
</organism>
<gene>
    <name evidence="1" type="ORF">SAMN05660472_01694</name>
</gene>
<evidence type="ECO:0000313" key="1">
    <source>
        <dbReference type="EMBL" id="SDK60587.1"/>
    </source>
</evidence>
<accession>A0A1G9D9Q6</accession>